<evidence type="ECO:0000313" key="1">
    <source>
        <dbReference type="EMBL" id="CAH9079031.1"/>
    </source>
</evidence>
<dbReference type="EMBL" id="CAMAPF010000033">
    <property type="protein sequence ID" value="CAH9079031.1"/>
    <property type="molecule type" value="Genomic_DNA"/>
</dbReference>
<evidence type="ECO:0000313" key="2">
    <source>
        <dbReference type="Proteomes" id="UP001152523"/>
    </source>
</evidence>
<comment type="caution">
    <text evidence="1">The sequence shown here is derived from an EMBL/GenBank/DDBJ whole genome shotgun (WGS) entry which is preliminary data.</text>
</comment>
<accession>A0AAV0CQG1</accession>
<reference evidence="1" key="1">
    <citation type="submission" date="2022-07" db="EMBL/GenBank/DDBJ databases">
        <authorList>
            <person name="Macas J."/>
            <person name="Novak P."/>
            <person name="Neumann P."/>
        </authorList>
    </citation>
    <scope>NUCLEOTIDE SEQUENCE</scope>
</reference>
<dbReference type="Proteomes" id="UP001152523">
    <property type="component" value="Unassembled WGS sequence"/>
</dbReference>
<proteinExistence type="predicted"/>
<protein>
    <submittedName>
        <fullName evidence="1">Uncharacterized protein</fullName>
    </submittedName>
</protein>
<keyword evidence="2" id="KW-1185">Reference proteome</keyword>
<organism evidence="1 2">
    <name type="scientific">Cuscuta epithymum</name>
    <dbReference type="NCBI Taxonomy" id="186058"/>
    <lineage>
        <taxon>Eukaryota</taxon>
        <taxon>Viridiplantae</taxon>
        <taxon>Streptophyta</taxon>
        <taxon>Embryophyta</taxon>
        <taxon>Tracheophyta</taxon>
        <taxon>Spermatophyta</taxon>
        <taxon>Magnoliopsida</taxon>
        <taxon>eudicotyledons</taxon>
        <taxon>Gunneridae</taxon>
        <taxon>Pentapetalae</taxon>
        <taxon>asterids</taxon>
        <taxon>lamiids</taxon>
        <taxon>Solanales</taxon>
        <taxon>Convolvulaceae</taxon>
        <taxon>Cuscuteae</taxon>
        <taxon>Cuscuta</taxon>
        <taxon>Cuscuta subgen. Cuscuta</taxon>
    </lineage>
</organism>
<sequence length="56" mass="6090">MKVKILPSPCAIGHYEKNGMLLLLGHGMHRMKLVGYAEWPLMVAALTAKSPGMIAL</sequence>
<dbReference type="AlphaFoldDB" id="A0AAV0CQG1"/>
<gene>
    <name evidence="1" type="ORF">CEPIT_LOCUS6693</name>
</gene>
<name>A0AAV0CQG1_9ASTE</name>